<feature type="transmembrane region" description="Helical" evidence="1">
    <location>
        <begin position="245"/>
        <end position="264"/>
    </location>
</feature>
<name>A0AA38H9K5_9TREE</name>
<sequence>MANIAPRMVDSSTEKLAMTITGSTLRPPSVQLDTDAHGDDAPSSVRRGWSGWLAEDISTSSMVPTLILQAFATGILDATTYADFLTFASNQTGNTILLCVAAIGTTTTGMASAGGGGIRLVLTAISLGCFLGFAGIFGHLGHLMGTRRRSWLLLTNIAQFLILFIALLLLVLPSTPLFHVGATHEWLPLALFAGMSGAQVAQARQSGSAELPTAPMTSSYVDLVSDQHLFRGLRDPRAGPRNKRLAYIAVMVGGGMLGAVIHRWAGTGAVVGVTLALKGIVTVWIALLKGDQVSGMKNVAAGAGKA</sequence>
<evidence type="ECO:0008006" key="4">
    <source>
        <dbReference type="Google" id="ProtNLM"/>
    </source>
</evidence>
<accession>A0AA38H9K5</accession>
<dbReference type="InterPro" id="IPR010699">
    <property type="entry name" value="DUF1275"/>
</dbReference>
<dbReference type="PANTHER" id="PTHR37488:SF2">
    <property type="entry name" value="DUF1275 DOMAIN-CONTAINING PROTEIN"/>
    <property type="match status" value="1"/>
</dbReference>
<dbReference type="Pfam" id="PF06912">
    <property type="entry name" value="DUF1275"/>
    <property type="match status" value="1"/>
</dbReference>
<reference evidence="2" key="1">
    <citation type="journal article" date="2022" name="G3 (Bethesda)">
        <title>High quality genome of the basidiomycete yeast Dioszegia hungarica PDD-24b-2 isolated from cloud water.</title>
        <authorList>
            <person name="Jarrige D."/>
            <person name="Haridas S."/>
            <person name="Bleykasten-Grosshans C."/>
            <person name="Joly M."/>
            <person name="Nadalig T."/>
            <person name="Sancelme M."/>
            <person name="Vuilleumier S."/>
            <person name="Grigoriev I.V."/>
            <person name="Amato P."/>
            <person name="Bringel F."/>
        </authorList>
    </citation>
    <scope>NUCLEOTIDE SEQUENCE</scope>
    <source>
        <strain evidence="2">PDD-24b-2</strain>
    </source>
</reference>
<gene>
    <name evidence="2" type="ORF">MKK02DRAFT_32816</name>
</gene>
<protein>
    <recommendedName>
        <fullName evidence="4">DUF1275 domain protein</fullName>
    </recommendedName>
</protein>
<evidence type="ECO:0000256" key="1">
    <source>
        <dbReference type="SAM" id="Phobius"/>
    </source>
</evidence>
<organism evidence="2 3">
    <name type="scientific">Dioszegia hungarica</name>
    <dbReference type="NCBI Taxonomy" id="4972"/>
    <lineage>
        <taxon>Eukaryota</taxon>
        <taxon>Fungi</taxon>
        <taxon>Dikarya</taxon>
        <taxon>Basidiomycota</taxon>
        <taxon>Agaricomycotina</taxon>
        <taxon>Tremellomycetes</taxon>
        <taxon>Tremellales</taxon>
        <taxon>Bulleribasidiaceae</taxon>
        <taxon>Dioszegia</taxon>
    </lineage>
</organism>
<keyword evidence="1" id="KW-1133">Transmembrane helix</keyword>
<feature type="transmembrane region" description="Helical" evidence="1">
    <location>
        <begin position="270"/>
        <end position="288"/>
    </location>
</feature>
<dbReference type="AlphaFoldDB" id="A0AA38H9K5"/>
<evidence type="ECO:0000313" key="3">
    <source>
        <dbReference type="Proteomes" id="UP001164286"/>
    </source>
</evidence>
<proteinExistence type="predicted"/>
<keyword evidence="1" id="KW-0812">Transmembrane</keyword>
<dbReference type="EMBL" id="JAKWFO010000005">
    <property type="protein sequence ID" value="KAI9635374.1"/>
    <property type="molecule type" value="Genomic_DNA"/>
</dbReference>
<dbReference type="RefSeq" id="XP_052945151.1">
    <property type="nucleotide sequence ID" value="XM_053088583.1"/>
</dbReference>
<dbReference type="GeneID" id="77727788"/>
<evidence type="ECO:0000313" key="2">
    <source>
        <dbReference type="EMBL" id="KAI9635374.1"/>
    </source>
</evidence>
<keyword evidence="1" id="KW-0472">Membrane</keyword>
<dbReference type="PANTHER" id="PTHR37488">
    <property type="entry name" value="DUF1275 DOMAIN-CONTAINING PROTEIN"/>
    <property type="match status" value="1"/>
</dbReference>
<feature type="transmembrane region" description="Helical" evidence="1">
    <location>
        <begin position="151"/>
        <end position="172"/>
    </location>
</feature>
<keyword evidence="3" id="KW-1185">Reference proteome</keyword>
<comment type="caution">
    <text evidence="2">The sequence shown here is derived from an EMBL/GenBank/DDBJ whole genome shotgun (WGS) entry which is preliminary data.</text>
</comment>
<dbReference type="Proteomes" id="UP001164286">
    <property type="component" value="Unassembled WGS sequence"/>
</dbReference>
<feature type="transmembrane region" description="Helical" evidence="1">
    <location>
        <begin position="120"/>
        <end position="139"/>
    </location>
</feature>